<reference evidence="1" key="2">
    <citation type="submission" date="2023-01" db="EMBL/GenBank/DDBJ databases">
        <authorList>
            <person name="Sun Q."/>
            <person name="Evtushenko L."/>
        </authorList>
    </citation>
    <scope>NUCLEOTIDE SEQUENCE</scope>
    <source>
        <strain evidence="1">VKM Ac-2007</strain>
    </source>
</reference>
<dbReference type="Proteomes" id="UP001143474">
    <property type="component" value="Unassembled WGS sequence"/>
</dbReference>
<accession>A0A9W6I443</accession>
<reference evidence="1" key="1">
    <citation type="journal article" date="2014" name="Int. J. Syst. Evol. Microbiol.">
        <title>Complete genome sequence of Corynebacterium casei LMG S-19264T (=DSM 44701T), isolated from a smear-ripened cheese.</title>
        <authorList>
            <consortium name="US DOE Joint Genome Institute (JGI-PGF)"/>
            <person name="Walter F."/>
            <person name="Albersmeier A."/>
            <person name="Kalinowski J."/>
            <person name="Ruckert C."/>
        </authorList>
    </citation>
    <scope>NUCLEOTIDE SEQUENCE</scope>
    <source>
        <strain evidence="1">VKM Ac-2007</strain>
    </source>
</reference>
<keyword evidence="2" id="KW-1185">Reference proteome</keyword>
<organism evidence="1 2">
    <name type="scientific">Streptosporangium carneum</name>
    <dbReference type="NCBI Taxonomy" id="47481"/>
    <lineage>
        <taxon>Bacteria</taxon>
        <taxon>Bacillati</taxon>
        <taxon>Actinomycetota</taxon>
        <taxon>Actinomycetes</taxon>
        <taxon>Streptosporangiales</taxon>
        <taxon>Streptosporangiaceae</taxon>
        <taxon>Streptosporangium</taxon>
    </lineage>
</organism>
<proteinExistence type="predicted"/>
<evidence type="ECO:0000313" key="2">
    <source>
        <dbReference type="Proteomes" id="UP001143474"/>
    </source>
</evidence>
<evidence type="ECO:0000313" key="1">
    <source>
        <dbReference type="EMBL" id="GLK11061.1"/>
    </source>
</evidence>
<gene>
    <name evidence="1" type="ORF">GCM10017600_44670</name>
</gene>
<dbReference type="AlphaFoldDB" id="A0A9W6I443"/>
<dbReference type="EMBL" id="BSEV01000010">
    <property type="protein sequence ID" value="GLK11061.1"/>
    <property type="molecule type" value="Genomic_DNA"/>
</dbReference>
<comment type="caution">
    <text evidence="1">The sequence shown here is derived from an EMBL/GenBank/DDBJ whole genome shotgun (WGS) entry which is preliminary data.</text>
</comment>
<protein>
    <submittedName>
        <fullName evidence="1">Uncharacterized protein</fullName>
    </submittedName>
</protein>
<name>A0A9W6I443_9ACTN</name>
<sequence length="484" mass="51539">MGFSPQNSDDLHVPDRFEGLRDAGAGALMSIIVPVTETLAVFDDRFLDMRAARRGSFVILRGKTGAGKSTFLDTIGLFRTGVVTERIPGSDDIVEALSKVHASSSPRVIVLEGREALREISSSALEAAIHAINSFVRSPVGQDTLIVWPTNTDDLTESLSVIAHKLGGESLLGVEEPVTHFYGPSKQNFVSIAERTVAALNEGASLAALGISAERADELANQASTIGLYLALVRKDLIKNGARVRKLLAEEQYKLWTVVIAGNDPEGDVAALTRGGYAYADIDRLMTATGANIVSELKKSPDTLGILGTVLDAKILNIDIVTINAVARHYGDPQLHSLMSARGMSISSDKTAKDRIAGSELGSIMAGNTLGTRKRGSKPRGNTLSAFSNIANIARLNDGALNRAIGSALVDAELALSYTTEKSIGTAPKFFSDLYLTRDTGPLRVEIMWRETTSRAEIANYVLTKLGNYARAIGLLGSAPESGT</sequence>